<keyword evidence="2" id="KW-0472">Membrane</keyword>
<gene>
    <name evidence="4" type="ORF">CLV72_104672</name>
</gene>
<feature type="domain" description="EamA" evidence="3">
    <location>
        <begin position="154"/>
        <end position="278"/>
    </location>
</feature>
<dbReference type="SUPFAM" id="SSF103481">
    <property type="entry name" value="Multidrug resistance efflux transporter EmrE"/>
    <property type="match status" value="2"/>
</dbReference>
<organism evidence="4 5">
    <name type="scientific">Allonocardiopsis opalescens</name>
    <dbReference type="NCBI Taxonomy" id="1144618"/>
    <lineage>
        <taxon>Bacteria</taxon>
        <taxon>Bacillati</taxon>
        <taxon>Actinomycetota</taxon>
        <taxon>Actinomycetes</taxon>
        <taxon>Streptosporangiales</taxon>
        <taxon>Allonocardiopsis</taxon>
    </lineage>
</organism>
<evidence type="ECO:0000313" key="4">
    <source>
        <dbReference type="EMBL" id="PRX99092.1"/>
    </source>
</evidence>
<feature type="transmembrane region" description="Helical" evidence="2">
    <location>
        <begin position="34"/>
        <end position="52"/>
    </location>
</feature>
<accession>A0A2T0Q5N0</accession>
<evidence type="ECO:0000256" key="2">
    <source>
        <dbReference type="SAM" id="Phobius"/>
    </source>
</evidence>
<dbReference type="Proteomes" id="UP000237846">
    <property type="component" value="Unassembled WGS sequence"/>
</dbReference>
<keyword evidence="2" id="KW-1133">Transmembrane helix</keyword>
<reference evidence="4 5" key="1">
    <citation type="submission" date="2018-03" db="EMBL/GenBank/DDBJ databases">
        <title>Genomic Encyclopedia of Archaeal and Bacterial Type Strains, Phase II (KMG-II): from individual species to whole genera.</title>
        <authorList>
            <person name="Goeker M."/>
        </authorList>
    </citation>
    <scope>NUCLEOTIDE SEQUENCE [LARGE SCALE GENOMIC DNA]</scope>
    <source>
        <strain evidence="4 5">DSM 45601</strain>
    </source>
</reference>
<feature type="transmembrane region" description="Helical" evidence="2">
    <location>
        <begin position="89"/>
        <end position="108"/>
    </location>
</feature>
<dbReference type="Pfam" id="PF00892">
    <property type="entry name" value="EamA"/>
    <property type="match status" value="2"/>
</dbReference>
<feature type="transmembrane region" description="Helical" evidence="2">
    <location>
        <begin position="207"/>
        <end position="226"/>
    </location>
</feature>
<name>A0A2T0Q5N0_9ACTN</name>
<sequence>MSIGITLALLAAVGYGAADFVGGAGARRAPTMSIVFIGQLTGAAAMVIVGLASPGTPTPADFGWALLAGLGSAAGSIFLLRGLSRGRMALVAPTSAVSAAVLPVLAGLAGGERPVALVWIGLVLALPGIWLVSRQVPDGAGPSSGGRGAFTDGLLGGLGFGVLFVALGQIPESAGTLPLAVNQLTGALVTIAVATVLRQTWRPGRGAAGWGITSGLLGASGSLAFVEAGHLADLGVVAVLASLYPAVTVLLARTLLGERLGAGQHLGLVCCSAAVGLIAAG</sequence>
<dbReference type="RefSeq" id="WP_211302889.1">
    <property type="nucleotide sequence ID" value="NZ_PVZC01000004.1"/>
</dbReference>
<dbReference type="EMBL" id="PVZC01000004">
    <property type="protein sequence ID" value="PRX99092.1"/>
    <property type="molecule type" value="Genomic_DNA"/>
</dbReference>
<dbReference type="GO" id="GO:0016020">
    <property type="term" value="C:membrane"/>
    <property type="evidence" value="ECO:0007669"/>
    <property type="project" value="InterPro"/>
</dbReference>
<feature type="domain" description="EamA" evidence="3">
    <location>
        <begin position="3"/>
        <end position="133"/>
    </location>
</feature>
<proteinExistence type="inferred from homology"/>
<feature type="transmembrane region" description="Helical" evidence="2">
    <location>
        <begin position="115"/>
        <end position="133"/>
    </location>
</feature>
<comment type="similarity">
    <text evidence="1">Belongs to the EamA transporter family.</text>
</comment>
<feature type="transmembrane region" description="Helical" evidence="2">
    <location>
        <begin position="64"/>
        <end position="83"/>
    </location>
</feature>
<evidence type="ECO:0000256" key="1">
    <source>
        <dbReference type="ARBA" id="ARBA00007362"/>
    </source>
</evidence>
<keyword evidence="2" id="KW-0812">Transmembrane</keyword>
<evidence type="ECO:0000259" key="3">
    <source>
        <dbReference type="Pfam" id="PF00892"/>
    </source>
</evidence>
<feature type="transmembrane region" description="Helical" evidence="2">
    <location>
        <begin position="177"/>
        <end position="201"/>
    </location>
</feature>
<evidence type="ECO:0000313" key="5">
    <source>
        <dbReference type="Proteomes" id="UP000237846"/>
    </source>
</evidence>
<dbReference type="InterPro" id="IPR000620">
    <property type="entry name" value="EamA_dom"/>
</dbReference>
<protein>
    <submittedName>
        <fullName evidence="4">Putative membrane protein</fullName>
    </submittedName>
</protein>
<feature type="transmembrane region" description="Helical" evidence="2">
    <location>
        <begin position="153"/>
        <end position="170"/>
    </location>
</feature>
<feature type="transmembrane region" description="Helical" evidence="2">
    <location>
        <begin position="233"/>
        <end position="256"/>
    </location>
</feature>
<keyword evidence="5" id="KW-1185">Reference proteome</keyword>
<comment type="caution">
    <text evidence="4">The sequence shown here is derived from an EMBL/GenBank/DDBJ whole genome shotgun (WGS) entry which is preliminary data.</text>
</comment>
<dbReference type="InterPro" id="IPR037185">
    <property type="entry name" value="EmrE-like"/>
</dbReference>
<dbReference type="AlphaFoldDB" id="A0A2T0Q5N0"/>